<dbReference type="CDD" id="cd00009">
    <property type="entry name" value="AAA"/>
    <property type="match status" value="1"/>
</dbReference>
<proteinExistence type="predicted"/>
<dbReference type="EMBL" id="AGCJ01000018">
    <property type="protein sequence ID" value="EHM42481.1"/>
    <property type="molecule type" value="Genomic_DNA"/>
</dbReference>
<keyword evidence="4" id="KW-1185">Reference proteome</keyword>
<dbReference type="Proteomes" id="UP000005481">
    <property type="component" value="Unassembled WGS sequence"/>
</dbReference>
<dbReference type="InterPro" id="IPR003959">
    <property type="entry name" value="ATPase_AAA_core"/>
</dbReference>
<dbReference type="InterPro" id="IPR027417">
    <property type="entry name" value="P-loop_NTPase"/>
</dbReference>
<organism evidence="3 4">
    <name type="scientific">Anaeroglobus geminatus F0357</name>
    <dbReference type="NCBI Taxonomy" id="861450"/>
    <lineage>
        <taxon>Bacteria</taxon>
        <taxon>Bacillati</taxon>
        <taxon>Bacillota</taxon>
        <taxon>Negativicutes</taxon>
        <taxon>Veillonellales</taxon>
        <taxon>Veillonellaceae</taxon>
        <taxon>Anaeroglobus</taxon>
    </lineage>
</organism>
<gene>
    <name evidence="3" type="ORF">HMPREF0080_00615</name>
</gene>
<feature type="domain" description="AAA+ ATPase" evidence="2">
    <location>
        <begin position="16"/>
        <end position="172"/>
    </location>
</feature>
<feature type="region of interest" description="Disordered" evidence="1">
    <location>
        <begin position="377"/>
        <end position="396"/>
    </location>
</feature>
<evidence type="ECO:0000256" key="1">
    <source>
        <dbReference type="SAM" id="MobiDB-lite"/>
    </source>
</evidence>
<dbReference type="HOGENOM" id="CLU_062391_0_0_9"/>
<evidence type="ECO:0000313" key="4">
    <source>
        <dbReference type="Proteomes" id="UP000005481"/>
    </source>
</evidence>
<dbReference type="SMART" id="SM00382">
    <property type="entry name" value="AAA"/>
    <property type="match status" value="1"/>
</dbReference>
<evidence type="ECO:0000259" key="2">
    <source>
        <dbReference type="SMART" id="SM00382"/>
    </source>
</evidence>
<sequence>MNFTDTLKSVELVLAAGQVPLLVGKTGIGKSALATEVAQQNDYKLVSIDGNLLKEGEIGGLPLIDEFTRRTDDRNAVCLKTTVYAVHNKLREIDEYLAAGHGVLLFIDEINRSEHAVQQELMNLILNREINGYHLRNDVHILAAMNPSDTYEYEAVDMDDAQENRFVWLYMEVDPYQWLSWAADKGLEEKVCQFISTYPEYLSRSNEDDINATPRSYERISELYRLYKENTDTIPRSVFYNVIRGNVGRVIAEEFLNFVESDYRPLITYEDVFSGNSLSDELRMRIREETHTRLYISAKNILNKLTERLRADSADGMKSIDRLVSFLQVYPSDLMVGCRYERYSQYNAGNLRLCGGKRSLYRRIFCGFPAQTVRNDGTDTACRKRSRRSLPGTVES</sequence>
<dbReference type="SUPFAM" id="SSF52540">
    <property type="entry name" value="P-loop containing nucleoside triphosphate hydrolases"/>
    <property type="match status" value="1"/>
</dbReference>
<dbReference type="eggNOG" id="COG0714">
    <property type="taxonomic scope" value="Bacteria"/>
</dbReference>
<dbReference type="GO" id="GO:0016887">
    <property type="term" value="F:ATP hydrolysis activity"/>
    <property type="evidence" value="ECO:0007669"/>
    <property type="project" value="InterPro"/>
</dbReference>
<dbReference type="AlphaFoldDB" id="G9YG51"/>
<accession>G9YG51</accession>
<comment type="caution">
    <text evidence="3">The sequence shown here is derived from an EMBL/GenBank/DDBJ whole genome shotgun (WGS) entry which is preliminary data.</text>
</comment>
<dbReference type="InterPro" id="IPR003593">
    <property type="entry name" value="AAA+_ATPase"/>
</dbReference>
<dbReference type="PATRIC" id="fig|861450.3.peg.590"/>
<dbReference type="GO" id="GO:0005524">
    <property type="term" value="F:ATP binding"/>
    <property type="evidence" value="ECO:0007669"/>
    <property type="project" value="InterPro"/>
</dbReference>
<name>G9YG51_9FIRM</name>
<dbReference type="STRING" id="861450.HMPREF0080_00615"/>
<reference evidence="3 4" key="1">
    <citation type="submission" date="2011-08" db="EMBL/GenBank/DDBJ databases">
        <authorList>
            <person name="Weinstock G."/>
            <person name="Sodergren E."/>
            <person name="Clifton S."/>
            <person name="Fulton L."/>
            <person name="Fulton B."/>
            <person name="Courtney L."/>
            <person name="Fronick C."/>
            <person name="Harrison M."/>
            <person name="Strong C."/>
            <person name="Farmer C."/>
            <person name="Delahaunty K."/>
            <person name="Markovic C."/>
            <person name="Hall O."/>
            <person name="Minx P."/>
            <person name="Tomlinson C."/>
            <person name="Mitreva M."/>
            <person name="Hou S."/>
            <person name="Chen J."/>
            <person name="Wollam A."/>
            <person name="Pepin K.H."/>
            <person name="Johnson M."/>
            <person name="Bhonagiri V."/>
            <person name="Zhang X."/>
            <person name="Suruliraj S."/>
            <person name="Warren W."/>
            <person name="Chinwalla A."/>
            <person name="Mardis E.R."/>
            <person name="Wilson R.K."/>
        </authorList>
    </citation>
    <scope>NUCLEOTIDE SEQUENCE [LARGE SCALE GENOMIC DNA]</scope>
    <source>
        <strain evidence="3 4">F0357</strain>
    </source>
</reference>
<protein>
    <recommendedName>
        <fullName evidence="2">AAA+ ATPase domain-containing protein</fullName>
    </recommendedName>
</protein>
<dbReference type="Gene3D" id="3.40.50.300">
    <property type="entry name" value="P-loop containing nucleotide triphosphate hydrolases"/>
    <property type="match status" value="1"/>
</dbReference>
<evidence type="ECO:0000313" key="3">
    <source>
        <dbReference type="EMBL" id="EHM42481.1"/>
    </source>
</evidence>
<dbReference type="Pfam" id="PF00004">
    <property type="entry name" value="AAA"/>
    <property type="match status" value="1"/>
</dbReference>